<reference evidence="1 2" key="1">
    <citation type="submission" date="2017-02" db="EMBL/GenBank/DDBJ databases">
        <title>Genomic diversity within the haloalkaliphilic genus Thioalkalivibrio.</title>
        <authorList>
            <person name="Ahn A.-C."/>
            <person name="Meier-Kolthoff J."/>
            <person name="Overmars L."/>
            <person name="Richter M."/>
            <person name="Woyke T."/>
            <person name="Sorokin D.Y."/>
            <person name="Muyzer G."/>
        </authorList>
    </citation>
    <scope>NUCLEOTIDE SEQUENCE [LARGE SCALE GENOMIC DNA]</scope>
    <source>
        <strain evidence="1 2">ALJD</strain>
    </source>
</reference>
<organism evidence="1 2">
    <name type="scientific">Thioalkalivibrio denitrificans</name>
    <dbReference type="NCBI Taxonomy" id="108003"/>
    <lineage>
        <taxon>Bacteria</taxon>
        <taxon>Pseudomonadati</taxon>
        <taxon>Pseudomonadota</taxon>
        <taxon>Gammaproteobacteria</taxon>
        <taxon>Chromatiales</taxon>
        <taxon>Ectothiorhodospiraceae</taxon>
        <taxon>Thioalkalivibrio</taxon>
    </lineage>
</organism>
<dbReference type="Proteomes" id="UP000189462">
    <property type="component" value="Unassembled WGS sequence"/>
</dbReference>
<dbReference type="EMBL" id="MVBK01000044">
    <property type="protein sequence ID" value="OOG24796.1"/>
    <property type="molecule type" value="Genomic_DNA"/>
</dbReference>
<dbReference type="RefSeq" id="WP_077278665.1">
    <property type="nucleotide sequence ID" value="NZ_MVBK01000044.1"/>
</dbReference>
<name>A0A1V3NJ54_9GAMM</name>
<gene>
    <name evidence="1" type="ORF">B1C78_08215</name>
</gene>
<dbReference type="OrthoDB" id="5296443at2"/>
<dbReference type="AlphaFoldDB" id="A0A1V3NJ54"/>
<dbReference type="STRING" id="108003.B1C78_08215"/>
<evidence type="ECO:0000313" key="1">
    <source>
        <dbReference type="EMBL" id="OOG24796.1"/>
    </source>
</evidence>
<keyword evidence="2" id="KW-1185">Reference proteome</keyword>
<comment type="caution">
    <text evidence="1">The sequence shown here is derived from an EMBL/GenBank/DDBJ whole genome shotgun (WGS) entry which is preliminary data.</text>
</comment>
<evidence type="ECO:0000313" key="2">
    <source>
        <dbReference type="Proteomes" id="UP000189462"/>
    </source>
</evidence>
<protein>
    <submittedName>
        <fullName evidence="1">Uncharacterized protein</fullName>
    </submittedName>
</protein>
<sequence>MSFPEETRVPPLSEQAIIVEGRTLGGRVCRLVDNTGTVERALLDELLSDLLEAKRFGLAGRSATGASTIRLGAPEFTHIQLGGQLYRLILFSHEARLEAF</sequence>
<proteinExistence type="predicted"/>
<accession>A0A1V3NJ54</accession>